<evidence type="ECO:0000313" key="2">
    <source>
        <dbReference type="Proteomes" id="UP001162501"/>
    </source>
</evidence>
<evidence type="ECO:0000313" key="1">
    <source>
        <dbReference type="EMBL" id="CAN0492407.1"/>
    </source>
</evidence>
<proteinExistence type="predicted"/>
<gene>
    <name evidence="1" type="ORF">MRATA1EN22A_LOCUS21735</name>
</gene>
<reference evidence="1" key="1">
    <citation type="submission" date="2023-05" db="EMBL/GenBank/DDBJ databases">
        <authorList>
            <consortium name="ELIXIR-Norway"/>
        </authorList>
    </citation>
    <scope>NUCLEOTIDE SEQUENCE</scope>
</reference>
<dbReference type="EMBL" id="OX596117">
    <property type="protein sequence ID" value="CAN0492407.1"/>
    <property type="molecule type" value="Genomic_DNA"/>
</dbReference>
<sequence>MGLNKMLSIERGRRGLRKSRRLWSTSFFFTFKLFILYWGVLAKLLQLCLTLCDPMDCNSSGSSVHGILQEESWSGLPRPPPGGLPDAGIDPTSLTSPASAGEFFTTCITGKPLYWVYSRLTMM</sequence>
<accession>A0AC59ZRE3</accession>
<reference evidence="1" key="2">
    <citation type="submission" date="2025-03" db="EMBL/GenBank/DDBJ databases">
        <authorList>
            <consortium name="ELIXIR-Norway"/>
            <consortium name="Elixir Norway"/>
        </authorList>
    </citation>
    <scope>NUCLEOTIDE SEQUENCE</scope>
</reference>
<name>A0AC59ZRE3_RANTA</name>
<dbReference type="Proteomes" id="UP001162501">
    <property type="component" value="Chromosome 33"/>
</dbReference>
<organism evidence="1 2">
    <name type="scientific">Rangifer tarandus platyrhynchus</name>
    <name type="common">Svalbard reindeer</name>
    <dbReference type="NCBI Taxonomy" id="3082113"/>
    <lineage>
        <taxon>Eukaryota</taxon>
        <taxon>Metazoa</taxon>
        <taxon>Chordata</taxon>
        <taxon>Craniata</taxon>
        <taxon>Vertebrata</taxon>
        <taxon>Euteleostomi</taxon>
        <taxon>Mammalia</taxon>
        <taxon>Eutheria</taxon>
        <taxon>Laurasiatheria</taxon>
        <taxon>Artiodactyla</taxon>
        <taxon>Ruminantia</taxon>
        <taxon>Pecora</taxon>
        <taxon>Cervidae</taxon>
        <taxon>Odocoileinae</taxon>
        <taxon>Rangifer</taxon>
    </lineage>
</organism>
<protein>
    <submittedName>
        <fullName evidence="1">Uncharacterized protein</fullName>
    </submittedName>
</protein>